<dbReference type="Proteomes" id="UP000237271">
    <property type="component" value="Unassembled WGS sequence"/>
</dbReference>
<proteinExistence type="predicted"/>
<name>A0A2P4XKC6_9STRA</name>
<reference evidence="2 3" key="1">
    <citation type="journal article" date="2017" name="Genome Biol. Evol.">
        <title>Phytophthora megakarya and P. palmivora, closely related causal agents of cacao black pod rot, underwent increases in genome sizes and gene numbers by different mechanisms.</title>
        <authorList>
            <person name="Ali S.S."/>
            <person name="Shao J."/>
            <person name="Lary D.J."/>
            <person name="Kronmiller B."/>
            <person name="Shen D."/>
            <person name="Strem M.D."/>
            <person name="Amoako-Attah I."/>
            <person name="Akrofi A.Y."/>
            <person name="Begoude B.A."/>
            <person name="Ten Hoopen G.M."/>
            <person name="Coulibaly K."/>
            <person name="Kebe B.I."/>
            <person name="Melnick R.L."/>
            <person name="Guiltinan M.J."/>
            <person name="Tyler B.M."/>
            <person name="Meinhardt L.W."/>
            <person name="Bailey B.A."/>
        </authorList>
    </citation>
    <scope>NUCLEOTIDE SEQUENCE [LARGE SCALE GENOMIC DNA]</scope>
    <source>
        <strain evidence="3">sbr112.9</strain>
    </source>
</reference>
<dbReference type="GO" id="GO:0004674">
    <property type="term" value="F:protein serine/threonine kinase activity"/>
    <property type="evidence" value="ECO:0007669"/>
    <property type="project" value="UniProtKB-KW"/>
</dbReference>
<keyword evidence="3" id="KW-1185">Reference proteome</keyword>
<comment type="caution">
    <text evidence="2">The sequence shown here is derived from an EMBL/GenBank/DDBJ whole genome shotgun (WGS) entry which is preliminary data.</text>
</comment>
<organism evidence="2 3">
    <name type="scientific">Phytophthora palmivora</name>
    <dbReference type="NCBI Taxonomy" id="4796"/>
    <lineage>
        <taxon>Eukaryota</taxon>
        <taxon>Sar</taxon>
        <taxon>Stramenopiles</taxon>
        <taxon>Oomycota</taxon>
        <taxon>Peronosporomycetes</taxon>
        <taxon>Peronosporales</taxon>
        <taxon>Peronosporaceae</taxon>
        <taxon>Phytophthora</taxon>
    </lineage>
</organism>
<feature type="region of interest" description="Disordered" evidence="1">
    <location>
        <begin position="133"/>
        <end position="176"/>
    </location>
</feature>
<evidence type="ECO:0000313" key="3">
    <source>
        <dbReference type="Proteomes" id="UP000237271"/>
    </source>
</evidence>
<keyword evidence="2" id="KW-0418">Kinase</keyword>
<keyword evidence="2" id="KW-0723">Serine/threonine-protein kinase</keyword>
<dbReference type="AlphaFoldDB" id="A0A2P4XKC6"/>
<sequence length="196" mass="21679">MKTITPAEYTVIAGENIDNRTRLPTTSHEKSTVKIQDHVNKVVSIQDLMEKSHKSNDPSRKTVMFEEVVEARPPPREEKAFLYEEENLPECGVFLPKQVLFKRGKRRVSGATLFSLVHVPSSNNLKPIVETLSTSETSTSSEASTATITSEGQDIDTEAKSPVQVRSKPKAPTLRAVPVEYPSKATFHKGRTTAAC</sequence>
<evidence type="ECO:0000313" key="2">
    <source>
        <dbReference type="EMBL" id="POM65949.1"/>
    </source>
</evidence>
<protein>
    <submittedName>
        <fullName evidence="2">Serine/threonine protein kinase</fullName>
    </submittedName>
</protein>
<feature type="compositionally biased region" description="Low complexity" evidence="1">
    <location>
        <begin position="133"/>
        <end position="151"/>
    </location>
</feature>
<gene>
    <name evidence="2" type="ORF">PHPALM_18266</name>
</gene>
<evidence type="ECO:0000256" key="1">
    <source>
        <dbReference type="SAM" id="MobiDB-lite"/>
    </source>
</evidence>
<dbReference type="EMBL" id="NCKW01009818">
    <property type="protein sequence ID" value="POM65949.1"/>
    <property type="molecule type" value="Genomic_DNA"/>
</dbReference>
<dbReference type="OrthoDB" id="415023at2759"/>
<keyword evidence="2" id="KW-0808">Transferase</keyword>
<accession>A0A2P4XKC6</accession>